<dbReference type="AlphaFoldDB" id="A0AAD8U931"/>
<protein>
    <submittedName>
        <fullName evidence="1">Uncharacterized protein</fullName>
    </submittedName>
</protein>
<evidence type="ECO:0000313" key="2">
    <source>
        <dbReference type="Proteomes" id="UP001231189"/>
    </source>
</evidence>
<organism evidence="1 2">
    <name type="scientific">Lolium multiflorum</name>
    <name type="common">Italian ryegrass</name>
    <name type="synonym">Lolium perenne subsp. multiflorum</name>
    <dbReference type="NCBI Taxonomy" id="4521"/>
    <lineage>
        <taxon>Eukaryota</taxon>
        <taxon>Viridiplantae</taxon>
        <taxon>Streptophyta</taxon>
        <taxon>Embryophyta</taxon>
        <taxon>Tracheophyta</taxon>
        <taxon>Spermatophyta</taxon>
        <taxon>Magnoliopsida</taxon>
        <taxon>Liliopsida</taxon>
        <taxon>Poales</taxon>
        <taxon>Poaceae</taxon>
        <taxon>BOP clade</taxon>
        <taxon>Pooideae</taxon>
        <taxon>Poodae</taxon>
        <taxon>Poeae</taxon>
        <taxon>Poeae Chloroplast Group 2 (Poeae type)</taxon>
        <taxon>Loliodinae</taxon>
        <taxon>Loliinae</taxon>
        <taxon>Lolium</taxon>
    </lineage>
</organism>
<dbReference type="Proteomes" id="UP001231189">
    <property type="component" value="Unassembled WGS sequence"/>
</dbReference>
<reference evidence="1" key="1">
    <citation type="submission" date="2023-07" db="EMBL/GenBank/DDBJ databases">
        <title>A chromosome-level genome assembly of Lolium multiflorum.</title>
        <authorList>
            <person name="Chen Y."/>
            <person name="Copetti D."/>
            <person name="Kolliker R."/>
            <person name="Studer B."/>
        </authorList>
    </citation>
    <scope>NUCLEOTIDE SEQUENCE</scope>
    <source>
        <strain evidence="1">02402/16</strain>
        <tissue evidence="1">Leaf</tissue>
    </source>
</reference>
<evidence type="ECO:0000313" key="1">
    <source>
        <dbReference type="EMBL" id="KAK1699269.1"/>
    </source>
</evidence>
<keyword evidence="2" id="KW-1185">Reference proteome</keyword>
<sequence>MGRPVGDALRSGSYNKLPVSTSCLYCIHLTSRDRPGNGDRDIWFLEQGFFFKNPTQKFPQMFPPFDLVVPKRLEVAMTWTEGNLSAINESLVQLSATLSCIAARQGQMLVNLKKMTVVPVPITTTMPVFVPEQQTSKPSSTSPISDVQVVGAGTLHADVQFCHAHQVFDKRSCPRRQQR</sequence>
<gene>
    <name evidence="1" type="ORF">QYE76_015966</name>
</gene>
<accession>A0AAD8U931</accession>
<proteinExistence type="predicted"/>
<comment type="caution">
    <text evidence="1">The sequence shown here is derived from an EMBL/GenBank/DDBJ whole genome shotgun (WGS) entry which is preliminary data.</text>
</comment>
<dbReference type="EMBL" id="JAUUTY010000001">
    <property type="protein sequence ID" value="KAK1699269.1"/>
    <property type="molecule type" value="Genomic_DNA"/>
</dbReference>
<name>A0AAD8U931_LOLMU</name>